<sequence length="90" mass="10259">MKKSEACTCFVNGKTYEYGKTIYNTTDGLGNCITANTISNDFGNNSTTFKNNCRTANYSDWWDNCSTKSNDWPCDNFDNECFTNYHLSAR</sequence>
<accession>A0A4Z2E145</accession>
<keyword evidence="2" id="KW-1185">Reference proteome</keyword>
<evidence type="ECO:0000313" key="2">
    <source>
        <dbReference type="Proteomes" id="UP000314294"/>
    </source>
</evidence>
<dbReference type="EMBL" id="SRLO01022326">
    <property type="protein sequence ID" value="TNN22459.1"/>
    <property type="molecule type" value="Genomic_DNA"/>
</dbReference>
<proteinExistence type="predicted"/>
<organism evidence="1 2">
    <name type="scientific">Liparis tanakae</name>
    <name type="common">Tanaka's snailfish</name>
    <dbReference type="NCBI Taxonomy" id="230148"/>
    <lineage>
        <taxon>Eukaryota</taxon>
        <taxon>Metazoa</taxon>
        <taxon>Chordata</taxon>
        <taxon>Craniata</taxon>
        <taxon>Vertebrata</taxon>
        <taxon>Euteleostomi</taxon>
        <taxon>Actinopterygii</taxon>
        <taxon>Neopterygii</taxon>
        <taxon>Teleostei</taxon>
        <taxon>Neoteleostei</taxon>
        <taxon>Acanthomorphata</taxon>
        <taxon>Eupercaria</taxon>
        <taxon>Perciformes</taxon>
        <taxon>Cottioidei</taxon>
        <taxon>Cottales</taxon>
        <taxon>Liparidae</taxon>
        <taxon>Liparis</taxon>
    </lineage>
</organism>
<dbReference type="Proteomes" id="UP000314294">
    <property type="component" value="Unassembled WGS sequence"/>
</dbReference>
<reference evidence="1 2" key="1">
    <citation type="submission" date="2019-03" db="EMBL/GenBank/DDBJ databases">
        <title>First draft genome of Liparis tanakae, snailfish: a comprehensive survey of snailfish specific genes.</title>
        <authorList>
            <person name="Kim W."/>
            <person name="Song I."/>
            <person name="Jeong J.-H."/>
            <person name="Kim D."/>
            <person name="Kim S."/>
            <person name="Ryu S."/>
            <person name="Song J.Y."/>
            <person name="Lee S.K."/>
        </authorList>
    </citation>
    <scope>NUCLEOTIDE SEQUENCE [LARGE SCALE GENOMIC DNA]</scope>
    <source>
        <tissue evidence="1">Muscle</tissue>
    </source>
</reference>
<gene>
    <name evidence="1" type="ORF">EYF80_067427</name>
</gene>
<evidence type="ECO:0000313" key="1">
    <source>
        <dbReference type="EMBL" id="TNN22459.1"/>
    </source>
</evidence>
<dbReference type="OrthoDB" id="8963188at2759"/>
<name>A0A4Z2E145_9TELE</name>
<comment type="caution">
    <text evidence="1">The sequence shown here is derived from an EMBL/GenBank/DDBJ whole genome shotgun (WGS) entry which is preliminary data.</text>
</comment>
<protein>
    <submittedName>
        <fullName evidence="1">Uncharacterized protein</fullName>
    </submittedName>
</protein>
<dbReference type="AlphaFoldDB" id="A0A4Z2E145"/>